<organism evidence="1 2">
    <name type="scientific">Caballeronia glathei</name>
    <dbReference type="NCBI Taxonomy" id="60547"/>
    <lineage>
        <taxon>Bacteria</taxon>
        <taxon>Pseudomonadati</taxon>
        <taxon>Pseudomonadota</taxon>
        <taxon>Betaproteobacteria</taxon>
        <taxon>Burkholderiales</taxon>
        <taxon>Burkholderiaceae</taxon>
        <taxon>Caballeronia</taxon>
    </lineage>
</organism>
<gene>
    <name evidence="1" type="ORF">BG61_25035</name>
</gene>
<dbReference type="SUPFAM" id="SSF55961">
    <property type="entry name" value="Bet v1-like"/>
    <property type="match status" value="1"/>
</dbReference>
<dbReference type="EMBL" id="JFHC01000004">
    <property type="protein sequence ID" value="KDR44006.1"/>
    <property type="molecule type" value="Genomic_DNA"/>
</dbReference>
<dbReference type="Pfam" id="PF10604">
    <property type="entry name" value="Polyketide_cyc2"/>
    <property type="match status" value="1"/>
</dbReference>
<dbReference type="AlphaFoldDB" id="A0A069Q2J2"/>
<dbReference type="Gene3D" id="3.30.530.20">
    <property type="match status" value="1"/>
</dbReference>
<evidence type="ECO:0000313" key="2">
    <source>
        <dbReference type="Proteomes" id="UP000027466"/>
    </source>
</evidence>
<evidence type="ECO:0000313" key="1">
    <source>
        <dbReference type="EMBL" id="KDR44006.1"/>
    </source>
</evidence>
<protein>
    <submittedName>
        <fullName evidence="1">Polyketide cyclase</fullName>
    </submittedName>
</protein>
<comment type="caution">
    <text evidence="1">The sequence shown here is derived from an EMBL/GenBank/DDBJ whole genome shotgun (WGS) entry which is preliminary data.</text>
</comment>
<dbReference type="InterPro" id="IPR023393">
    <property type="entry name" value="START-like_dom_sf"/>
</dbReference>
<dbReference type="STRING" id="60547.GCA_000751215_01168"/>
<proteinExistence type="predicted"/>
<keyword evidence="2" id="KW-1185">Reference proteome</keyword>
<dbReference type="InterPro" id="IPR019587">
    <property type="entry name" value="Polyketide_cyclase/dehydratase"/>
</dbReference>
<name>A0A069Q2J2_9BURK</name>
<dbReference type="RefSeq" id="WP_035927082.1">
    <property type="nucleotide sequence ID" value="NZ_CADFFX010000006.1"/>
</dbReference>
<dbReference type="Proteomes" id="UP000027466">
    <property type="component" value="Unassembled WGS sequence"/>
</dbReference>
<sequence length="159" mass="18373">MREYRFSTVWCIEAPVHDVWDAIHDSARWPEWWKSVERVVELDSGDGDGLGAVVRYIWKGVLPYRVVLDMRITRIEPLKTLEGVASGMVEGIGRWHFSALGGATEVRYDWHVRTTRPWMNLLAPVARPVFRWNHDSVMRAGGLGLARLLNARLIRSEHR</sequence>
<reference evidence="1 2" key="1">
    <citation type="submission" date="2014-03" db="EMBL/GenBank/DDBJ databases">
        <title>Draft Genome Sequences of Four Burkholderia Strains.</title>
        <authorList>
            <person name="Liu X.Y."/>
            <person name="Li C.X."/>
            <person name="Xu J.H."/>
        </authorList>
    </citation>
    <scope>NUCLEOTIDE SEQUENCE [LARGE SCALE GENOMIC DNA]</scope>
    <source>
        <strain evidence="1 2">DSM 50014</strain>
    </source>
</reference>
<accession>A0A069Q2J2</accession>
<dbReference type="CDD" id="cd07824">
    <property type="entry name" value="SRPBCC_6"/>
    <property type="match status" value="1"/>
</dbReference>